<dbReference type="Pfam" id="PF14518">
    <property type="entry name" value="Haem_oxygenas_2"/>
    <property type="match status" value="1"/>
</dbReference>
<dbReference type="PANTHER" id="PTHR34069:SF3">
    <property type="entry name" value="ACYL-COA:ACYL-COA ALKYLTRANSFERASE"/>
    <property type="match status" value="1"/>
</dbReference>
<evidence type="ECO:0000313" key="5">
    <source>
        <dbReference type="EMBL" id="NZA27571.1"/>
    </source>
</evidence>
<dbReference type="InterPro" id="IPR016039">
    <property type="entry name" value="Thiolase-like"/>
</dbReference>
<proteinExistence type="predicted"/>
<dbReference type="RefSeq" id="WP_180679347.1">
    <property type="nucleotide sequence ID" value="NZ_JACCKA010000081.1"/>
</dbReference>
<dbReference type="AlphaFoldDB" id="A0A853JE12"/>
<feature type="domain" description="Beta-ketoacyl-[acyl-carrier-protein] synthase III C-terminal" evidence="4">
    <location>
        <begin position="277"/>
        <end position="353"/>
    </location>
</feature>
<reference evidence="5 6" key="1">
    <citation type="submission" date="2020-07" db="EMBL/GenBank/DDBJ databases">
        <title>Luteimonas sp. SJ-92.</title>
        <authorList>
            <person name="Huang X.-X."/>
            <person name="Xu L."/>
            <person name="Sun J.-Q."/>
        </authorList>
    </citation>
    <scope>NUCLEOTIDE SEQUENCE [LARGE SCALE GENOMIC DNA]</scope>
    <source>
        <strain evidence="5 6">SJ-92</strain>
    </source>
</reference>
<keyword evidence="1" id="KW-0808">Transferase</keyword>
<dbReference type="GO" id="GO:0016746">
    <property type="term" value="F:acyltransferase activity"/>
    <property type="evidence" value="ECO:0007669"/>
    <property type="project" value="UniProtKB-KW"/>
</dbReference>
<dbReference type="Gene3D" id="3.40.47.10">
    <property type="match status" value="2"/>
</dbReference>
<keyword evidence="6" id="KW-1185">Reference proteome</keyword>
<keyword evidence="2" id="KW-0012">Acyltransferase</keyword>
<evidence type="ECO:0000256" key="1">
    <source>
        <dbReference type="ARBA" id="ARBA00022679"/>
    </source>
</evidence>
<accession>A0A853JE12</accession>
<dbReference type="Gene3D" id="1.20.910.10">
    <property type="entry name" value="Heme oxygenase-like"/>
    <property type="match status" value="1"/>
</dbReference>
<name>A0A853JE12_9GAMM</name>
<comment type="caution">
    <text evidence="5">The sequence shown here is derived from an EMBL/GenBank/DDBJ whole genome shotgun (WGS) entry which is preliminary data.</text>
</comment>
<dbReference type="Proteomes" id="UP000578091">
    <property type="component" value="Unassembled WGS sequence"/>
</dbReference>
<dbReference type="CDD" id="cd00827">
    <property type="entry name" value="init_cond_enzymes"/>
    <property type="match status" value="1"/>
</dbReference>
<dbReference type="SUPFAM" id="SSF48613">
    <property type="entry name" value="Heme oxygenase-like"/>
    <property type="match status" value="1"/>
</dbReference>
<dbReference type="InterPro" id="IPR013747">
    <property type="entry name" value="ACP_syn_III_C"/>
</dbReference>
<evidence type="ECO:0000256" key="3">
    <source>
        <dbReference type="SAM" id="MobiDB-lite"/>
    </source>
</evidence>
<evidence type="ECO:0000256" key="2">
    <source>
        <dbReference type="ARBA" id="ARBA00023315"/>
    </source>
</evidence>
<dbReference type="EMBL" id="JACCKA010000081">
    <property type="protein sequence ID" value="NZA27571.1"/>
    <property type="molecule type" value="Genomic_DNA"/>
</dbReference>
<evidence type="ECO:0000259" key="4">
    <source>
        <dbReference type="Pfam" id="PF08541"/>
    </source>
</evidence>
<dbReference type="PANTHER" id="PTHR34069">
    <property type="entry name" value="3-OXOACYL-[ACYL-CARRIER-PROTEIN] SYNTHASE 3"/>
    <property type="match status" value="1"/>
</dbReference>
<dbReference type="SUPFAM" id="SSF53901">
    <property type="entry name" value="Thiolase-like"/>
    <property type="match status" value="2"/>
</dbReference>
<sequence>MRFEDVYITATGAFYPGPAVGNDAIDRYIEPLNALSPRVKRRILGENGIRTRHYAIDAEGNSTHSCAGLAAAAVRACLGAEPADALRNVDLLAAATSSGDLILPGFANMVQAELGAPAMATASHHGVCASGMAALQHAALALEHGAYGEALVATAEFPSRLFKRSRFAPVGYDADFDAHFLRWMLSDGAGAWRLSRTRPDSGIVLRLRHLHLKSFSGELPLCMQAGLSPEGRHWGDYPSFSEADAAGAMLLRQDIRLLPQLFDVGTHEYVKLAQNGAIDPSAVDHFLCHYSSQRFAPVVKQCLELAQLEIPEARWYSNLAVRGNLGSASIFTMLDDFLREKRPRAGEKVLLFVPESGRFTVAFALLEVVDAASPEQPREAAAAPATAAARPAAAAQEAAGLPEPPHSPDPATQLPEVARLLRELALVWHDYRSRVWRTPLVRRILDGSVAKDDYVAWMEQWVPQVRQGSLWMRKAADHLTPRYASLHATVHHHADDEQYDYDVLFQDYRNAGGKVGSLDALRRNPGGEALNAYLHARAAQPDAVGLLGAMYIIEGTGQRIVPALLPLLRQRLGWLGKSFTFLAYHGENDVAHLERWLRALEATLEIGGREASDEILEDARHVAVLYARQLEMIR</sequence>
<protein>
    <submittedName>
        <fullName evidence="5">Iron-containing redox enzyme family protein</fullName>
    </submittedName>
</protein>
<organism evidence="5 6">
    <name type="scientific">Luteimonas salinisoli</name>
    <dbReference type="NCBI Taxonomy" id="2752307"/>
    <lineage>
        <taxon>Bacteria</taxon>
        <taxon>Pseudomonadati</taxon>
        <taxon>Pseudomonadota</taxon>
        <taxon>Gammaproteobacteria</taxon>
        <taxon>Lysobacterales</taxon>
        <taxon>Lysobacteraceae</taxon>
        <taxon>Luteimonas</taxon>
    </lineage>
</organism>
<gene>
    <name evidence="5" type="ORF">H0E84_14410</name>
</gene>
<feature type="region of interest" description="Disordered" evidence="3">
    <location>
        <begin position="377"/>
        <end position="412"/>
    </location>
</feature>
<evidence type="ECO:0000313" key="6">
    <source>
        <dbReference type="Proteomes" id="UP000578091"/>
    </source>
</evidence>
<dbReference type="InterPro" id="IPR016084">
    <property type="entry name" value="Haem_Oase-like_multi-hlx"/>
</dbReference>
<dbReference type="GO" id="GO:0044550">
    <property type="term" value="P:secondary metabolite biosynthetic process"/>
    <property type="evidence" value="ECO:0007669"/>
    <property type="project" value="TreeGrafter"/>
</dbReference>
<feature type="compositionally biased region" description="Low complexity" evidence="3">
    <location>
        <begin position="377"/>
        <end position="401"/>
    </location>
</feature>
<dbReference type="Pfam" id="PF08541">
    <property type="entry name" value="ACP_syn_III_C"/>
    <property type="match status" value="1"/>
</dbReference>